<proteinExistence type="inferred from homology"/>
<dbReference type="InterPro" id="IPR002347">
    <property type="entry name" value="SDR_fam"/>
</dbReference>
<dbReference type="Gene3D" id="3.40.50.720">
    <property type="entry name" value="NAD(P)-binding Rossmann-like Domain"/>
    <property type="match status" value="1"/>
</dbReference>
<dbReference type="PANTHER" id="PTHR43008:SF4">
    <property type="entry name" value="CHAIN DEHYDROGENASE, PUTATIVE (AFU_ORTHOLOGUE AFUA_4G08710)-RELATED"/>
    <property type="match status" value="1"/>
</dbReference>
<dbReference type="Proteomes" id="UP001597512">
    <property type="component" value="Unassembled WGS sequence"/>
</dbReference>
<dbReference type="PRINTS" id="PR00081">
    <property type="entry name" value="GDHRDH"/>
</dbReference>
<dbReference type="PRINTS" id="PR00080">
    <property type="entry name" value="SDRFAMILY"/>
</dbReference>
<dbReference type="RefSeq" id="WP_381498222.1">
    <property type="nucleotide sequence ID" value="NZ_JBHUOM010000002.1"/>
</dbReference>
<keyword evidence="2" id="KW-0560">Oxidoreductase</keyword>
<reference evidence="4" key="1">
    <citation type="journal article" date="2019" name="Int. J. Syst. Evol. Microbiol.">
        <title>The Global Catalogue of Microorganisms (GCM) 10K type strain sequencing project: providing services to taxonomists for standard genome sequencing and annotation.</title>
        <authorList>
            <consortium name="The Broad Institute Genomics Platform"/>
            <consortium name="The Broad Institute Genome Sequencing Center for Infectious Disease"/>
            <person name="Wu L."/>
            <person name="Ma J."/>
        </authorList>
    </citation>
    <scope>NUCLEOTIDE SEQUENCE [LARGE SCALE GENOMIC DNA]</scope>
    <source>
        <strain evidence="4">KCTC 52490</strain>
    </source>
</reference>
<evidence type="ECO:0000256" key="2">
    <source>
        <dbReference type="ARBA" id="ARBA00023002"/>
    </source>
</evidence>
<dbReference type="InterPro" id="IPR036291">
    <property type="entry name" value="NAD(P)-bd_dom_sf"/>
</dbReference>
<dbReference type="SUPFAM" id="SSF51735">
    <property type="entry name" value="NAD(P)-binding Rossmann-fold domains"/>
    <property type="match status" value="1"/>
</dbReference>
<evidence type="ECO:0000313" key="4">
    <source>
        <dbReference type="Proteomes" id="UP001597512"/>
    </source>
</evidence>
<dbReference type="PANTHER" id="PTHR43008">
    <property type="entry name" value="BENZIL REDUCTASE"/>
    <property type="match status" value="1"/>
</dbReference>
<dbReference type="EMBL" id="JBHUOM010000002">
    <property type="protein sequence ID" value="MFD2933662.1"/>
    <property type="molecule type" value="Genomic_DNA"/>
</dbReference>
<evidence type="ECO:0000256" key="1">
    <source>
        <dbReference type="ARBA" id="ARBA00006484"/>
    </source>
</evidence>
<comment type="similarity">
    <text evidence="1">Belongs to the short-chain dehydrogenases/reductases (SDR) family.</text>
</comment>
<gene>
    <name evidence="3" type="ORF">ACFS25_07700</name>
</gene>
<sequence length="250" mass="26101">MSGKLENTVAVITGGNSGIGLGTAKLFASEGAKVTITGRTQSTIDTAIEEIGHGAIGLVSNVGEVASFEPLYTTVNRTFGKIDVLVVNAGIMVMAPLEEFTEELFDQIININYKGVFFTVQKALPFLNEGASIIITSSTVANKGIPNGAAYTSSKAAERSLVRAFAAELAGRKIRVNALSPGAVDTPIFIKAGLSQSTADGMNSFFANAVALKRLGTVDEMAKGFLFLASDDSSYMTGADLVIDGGFRDL</sequence>
<dbReference type="Pfam" id="PF13561">
    <property type="entry name" value="adh_short_C2"/>
    <property type="match status" value="1"/>
</dbReference>
<name>A0ABW6AE17_9BACT</name>
<organism evidence="3 4">
    <name type="scientific">Spirosoma flavum</name>
    <dbReference type="NCBI Taxonomy" id="2048557"/>
    <lineage>
        <taxon>Bacteria</taxon>
        <taxon>Pseudomonadati</taxon>
        <taxon>Bacteroidota</taxon>
        <taxon>Cytophagia</taxon>
        <taxon>Cytophagales</taxon>
        <taxon>Cytophagaceae</taxon>
        <taxon>Spirosoma</taxon>
    </lineage>
</organism>
<evidence type="ECO:0000313" key="3">
    <source>
        <dbReference type="EMBL" id="MFD2933662.1"/>
    </source>
</evidence>
<accession>A0ABW6AE17</accession>
<protein>
    <submittedName>
        <fullName evidence="3">SDR family oxidoreductase</fullName>
    </submittedName>
</protein>
<comment type="caution">
    <text evidence="3">The sequence shown here is derived from an EMBL/GenBank/DDBJ whole genome shotgun (WGS) entry which is preliminary data.</text>
</comment>
<dbReference type="CDD" id="cd05233">
    <property type="entry name" value="SDR_c"/>
    <property type="match status" value="1"/>
</dbReference>
<keyword evidence="4" id="KW-1185">Reference proteome</keyword>